<reference evidence="1 2" key="1">
    <citation type="submission" date="2009-01" db="EMBL/GenBank/DDBJ databases">
        <authorList>
            <person name="Fulton L."/>
            <person name="Clifton S."/>
            <person name="Fulton B."/>
            <person name="Xu J."/>
            <person name="Minx P."/>
            <person name="Pepin K.H."/>
            <person name="Johnson M."/>
            <person name="Bhonagiri V."/>
            <person name="Nash W.E."/>
            <person name="Mardis E.R."/>
            <person name="Wilson R.K."/>
        </authorList>
    </citation>
    <scope>NUCLEOTIDE SEQUENCE [LARGE SCALE GENOMIC DNA]</scope>
    <source>
        <strain evidence="1 2">DSM 5476</strain>
    </source>
</reference>
<gene>
    <name evidence="1" type="ORF">CLOSTMETH_00261</name>
</gene>
<evidence type="ECO:0000313" key="1">
    <source>
        <dbReference type="EMBL" id="EEG32110.1"/>
    </source>
</evidence>
<reference evidence="1 2" key="2">
    <citation type="submission" date="2009-02" db="EMBL/GenBank/DDBJ databases">
        <title>Draft genome sequence of Clostridium methylpentosum (DSM 5476).</title>
        <authorList>
            <person name="Sudarsanam P."/>
            <person name="Ley R."/>
            <person name="Guruge J."/>
            <person name="Turnbaugh P.J."/>
            <person name="Mahowald M."/>
            <person name="Liep D."/>
            <person name="Gordon J."/>
        </authorList>
    </citation>
    <scope>NUCLEOTIDE SEQUENCE [LARGE SCALE GENOMIC DNA]</scope>
    <source>
        <strain evidence="1 2">DSM 5476</strain>
    </source>
</reference>
<comment type="caution">
    <text evidence="1">The sequence shown here is derived from an EMBL/GenBank/DDBJ whole genome shotgun (WGS) entry which is preliminary data.</text>
</comment>
<proteinExistence type="predicted"/>
<evidence type="ECO:0000313" key="2">
    <source>
        <dbReference type="Proteomes" id="UP000003340"/>
    </source>
</evidence>
<dbReference type="Proteomes" id="UP000003340">
    <property type="component" value="Unassembled WGS sequence"/>
</dbReference>
<protein>
    <submittedName>
        <fullName evidence="1">Uncharacterized protein</fullName>
    </submittedName>
</protein>
<dbReference type="AlphaFoldDB" id="C0E8W6"/>
<name>C0E8W6_9FIRM</name>
<keyword evidence="2" id="KW-1185">Reference proteome</keyword>
<organism evidence="1 2">
    <name type="scientific">[Clostridium] methylpentosum DSM 5476</name>
    <dbReference type="NCBI Taxonomy" id="537013"/>
    <lineage>
        <taxon>Bacteria</taxon>
        <taxon>Bacillati</taxon>
        <taxon>Bacillota</taxon>
        <taxon>Clostridia</taxon>
        <taxon>Eubacteriales</taxon>
        <taxon>Oscillospiraceae</taxon>
        <taxon>Oscillospiraceae incertae sedis</taxon>
    </lineage>
</organism>
<accession>C0E8W6</accession>
<sequence>MEQPAKFWGKSRPCTSGEQSVLHRQQACPYSKPRPVGTGLYRIFCWTRVALFAIERVELLADFGNGLLGDAHLACIFFDVPQPEAARHFEHGVVQQLGDVAFKNFAGVWVVEQLPDRQIKTVVHTDQFLSRAFGRPLQYIKKM</sequence>
<dbReference type="HOGENOM" id="CLU_1802756_0_0_9"/>
<dbReference type="EMBL" id="ACEC01000010">
    <property type="protein sequence ID" value="EEG32110.1"/>
    <property type="molecule type" value="Genomic_DNA"/>
</dbReference>